<sequence>MDEFGSVCHSPPCWLIMNRQARLPVHELLHTAQTRTMLVLHEQGQMPFGLVPDAHEYVRTGWHERTTVDPWRRVRDRPLGTCSLSTLGDVFVSVSE</sequence>
<proteinExistence type="predicted"/>
<protein>
    <submittedName>
        <fullName evidence="1">Uncharacterized protein</fullName>
    </submittedName>
</protein>
<evidence type="ECO:0000313" key="2">
    <source>
        <dbReference type="Proteomes" id="UP001307889"/>
    </source>
</evidence>
<accession>A0ABN7BDE0</accession>
<keyword evidence="2" id="KW-1185">Reference proteome</keyword>
<evidence type="ECO:0000313" key="1">
    <source>
        <dbReference type="EMBL" id="BET02396.1"/>
    </source>
</evidence>
<organism evidence="1 2">
    <name type="scientific">Nesidiocoris tenuis</name>
    <dbReference type="NCBI Taxonomy" id="355587"/>
    <lineage>
        <taxon>Eukaryota</taxon>
        <taxon>Metazoa</taxon>
        <taxon>Ecdysozoa</taxon>
        <taxon>Arthropoda</taxon>
        <taxon>Hexapoda</taxon>
        <taxon>Insecta</taxon>
        <taxon>Pterygota</taxon>
        <taxon>Neoptera</taxon>
        <taxon>Paraneoptera</taxon>
        <taxon>Hemiptera</taxon>
        <taxon>Heteroptera</taxon>
        <taxon>Panheteroptera</taxon>
        <taxon>Cimicomorpha</taxon>
        <taxon>Miridae</taxon>
        <taxon>Dicyphina</taxon>
        <taxon>Nesidiocoris</taxon>
    </lineage>
</organism>
<gene>
    <name evidence="1" type="ORF">NTJ_15216</name>
</gene>
<name>A0ABN7BDE0_9HEMI</name>
<dbReference type="Proteomes" id="UP001307889">
    <property type="component" value="Chromosome 14"/>
</dbReference>
<dbReference type="EMBL" id="AP028922">
    <property type="protein sequence ID" value="BET02396.1"/>
    <property type="molecule type" value="Genomic_DNA"/>
</dbReference>
<reference evidence="1 2" key="1">
    <citation type="submission" date="2023-09" db="EMBL/GenBank/DDBJ databases">
        <title>Nesidiocoris tenuis whole genome shotgun sequence.</title>
        <authorList>
            <person name="Shibata T."/>
            <person name="Shimoda M."/>
            <person name="Kobayashi T."/>
            <person name="Uehara T."/>
        </authorList>
    </citation>
    <scope>NUCLEOTIDE SEQUENCE [LARGE SCALE GENOMIC DNA]</scope>
    <source>
        <strain evidence="1 2">Japan</strain>
    </source>
</reference>